<evidence type="ECO:0000259" key="5">
    <source>
        <dbReference type="PROSITE" id="PS50931"/>
    </source>
</evidence>
<dbReference type="AlphaFoldDB" id="A0A9D2C9L0"/>
<dbReference type="PANTHER" id="PTHR30346">
    <property type="entry name" value="TRANSCRIPTIONAL DUAL REGULATOR HCAR-RELATED"/>
    <property type="match status" value="1"/>
</dbReference>
<name>A0A9D2C9L0_9MICO</name>
<dbReference type="SUPFAM" id="SSF46785">
    <property type="entry name" value="Winged helix' DNA-binding domain"/>
    <property type="match status" value="1"/>
</dbReference>
<protein>
    <submittedName>
        <fullName evidence="6">LysR family transcriptional regulator</fullName>
    </submittedName>
</protein>
<feature type="non-terminal residue" evidence="6">
    <location>
        <position position="1"/>
    </location>
</feature>
<keyword evidence="3" id="KW-0238">DNA-binding</keyword>
<comment type="similarity">
    <text evidence="1">Belongs to the LysR transcriptional regulatory family.</text>
</comment>
<comment type="caution">
    <text evidence="6">The sequence shown here is derived from an EMBL/GenBank/DDBJ whole genome shotgun (WGS) entry which is preliminary data.</text>
</comment>
<evidence type="ECO:0000256" key="3">
    <source>
        <dbReference type="ARBA" id="ARBA00023125"/>
    </source>
</evidence>
<keyword evidence="4" id="KW-0804">Transcription</keyword>
<dbReference type="PROSITE" id="PS50931">
    <property type="entry name" value="HTH_LYSR"/>
    <property type="match status" value="1"/>
</dbReference>
<dbReference type="Pfam" id="PF00126">
    <property type="entry name" value="HTH_1"/>
    <property type="match status" value="1"/>
</dbReference>
<reference evidence="6" key="2">
    <citation type="submission" date="2021-04" db="EMBL/GenBank/DDBJ databases">
        <authorList>
            <person name="Gilroy R."/>
        </authorList>
    </citation>
    <scope>NUCLEOTIDE SEQUENCE</scope>
    <source>
        <strain evidence="6">ChiGjej1B1-98</strain>
    </source>
</reference>
<evidence type="ECO:0000313" key="7">
    <source>
        <dbReference type="Proteomes" id="UP000824005"/>
    </source>
</evidence>
<dbReference type="GO" id="GO:0003700">
    <property type="term" value="F:DNA-binding transcription factor activity"/>
    <property type="evidence" value="ECO:0007669"/>
    <property type="project" value="InterPro"/>
</dbReference>
<accession>A0A9D2C9L0</accession>
<feature type="domain" description="HTH lysR-type" evidence="5">
    <location>
        <begin position="1"/>
        <end position="44"/>
    </location>
</feature>
<evidence type="ECO:0000256" key="1">
    <source>
        <dbReference type="ARBA" id="ARBA00009437"/>
    </source>
</evidence>
<keyword evidence="2" id="KW-0805">Transcription regulation</keyword>
<sequence>ELHFGRAAENLHMAQPPVSRAVQQLERDLGHPLFERSTRRVTLTSAGEALVAPARAILDTAAIARRGVGDAALGRRGTVRLAFPGVSTSHRVGQLARAVRRHAADIDLELAGQHFASGAISALTEGRADLAFVRWDSIPAGVRTTRVFRDRLVVAVPARHPLAELDAVAMASLENEQWVTLPGSVESVLVARLFTLARAAGFDPVIVQEAPDTATAVALVTAEVGLSLTLQSVANTMASPHVHYVPLADEAPSVDLLMAWHGRERNPALGTVLEIAAKTFSGTENDELTAAQ</sequence>
<proteinExistence type="inferred from homology"/>
<dbReference type="FunFam" id="1.10.10.10:FF:000001">
    <property type="entry name" value="LysR family transcriptional regulator"/>
    <property type="match status" value="1"/>
</dbReference>
<dbReference type="PANTHER" id="PTHR30346:SF0">
    <property type="entry name" value="HCA OPERON TRANSCRIPTIONAL ACTIVATOR HCAR"/>
    <property type="match status" value="1"/>
</dbReference>
<dbReference type="GO" id="GO:0003677">
    <property type="term" value="F:DNA binding"/>
    <property type="evidence" value="ECO:0007669"/>
    <property type="project" value="UniProtKB-KW"/>
</dbReference>
<dbReference type="EMBL" id="DXDC01000272">
    <property type="protein sequence ID" value="HIY66392.1"/>
    <property type="molecule type" value="Genomic_DNA"/>
</dbReference>
<evidence type="ECO:0000313" key="6">
    <source>
        <dbReference type="EMBL" id="HIY66392.1"/>
    </source>
</evidence>
<dbReference type="Pfam" id="PF03466">
    <property type="entry name" value="LysR_substrate"/>
    <property type="match status" value="1"/>
</dbReference>
<dbReference type="Proteomes" id="UP000824005">
    <property type="component" value="Unassembled WGS sequence"/>
</dbReference>
<organism evidence="6 7">
    <name type="scientific">Candidatus Agrococcus pullicola</name>
    <dbReference type="NCBI Taxonomy" id="2838429"/>
    <lineage>
        <taxon>Bacteria</taxon>
        <taxon>Bacillati</taxon>
        <taxon>Actinomycetota</taxon>
        <taxon>Actinomycetes</taxon>
        <taxon>Micrococcales</taxon>
        <taxon>Microbacteriaceae</taxon>
        <taxon>Agrococcus</taxon>
    </lineage>
</organism>
<dbReference type="InterPro" id="IPR005119">
    <property type="entry name" value="LysR_subst-bd"/>
</dbReference>
<dbReference type="PRINTS" id="PR00039">
    <property type="entry name" value="HTHLYSR"/>
</dbReference>
<dbReference type="InterPro" id="IPR036390">
    <property type="entry name" value="WH_DNA-bd_sf"/>
</dbReference>
<dbReference type="InterPro" id="IPR000847">
    <property type="entry name" value="LysR_HTH_N"/>
</dbReference>
<dbReference type="InterPro" id="IPR036388">
    <property type="entry name" value="WH-like_DNA-bd_sf"/>
</dbReference>
<dbReference type="CDD" id="cd08414">
    <property type="entry name" value="PBP2_LTTR_aromatics_like"/>
    <property type="match status" value="1"/>
</dbReference>
<dbReference type="SUPFAM" id="SSF53850">
    <property type="entry name" value="Periplasmic binding protein-like II"/>
    <property type="match status" value="1"/>
</dbReference>
<dbReference type="Gene3D" id="1.10.10.10">
    <property type="entry name" value="Winged helix-like DNA-binding domain superfamily/Winged helix DNA-binding domain"/>
    <property type="match status" value="1"/>
</dbReference>
<evidence type="ECO:0000256" key="2">
    <source>
        <dbReference type="ARBA" id="ARBA00023015"/>
    </source>
</evidence>
<dbReference type="GO" id="GO:0032993">
    <property type="term" value="C:protein-DNA complex"/>
    <property type="evidence" value="ECO:0007669"/>
    <property type="project" value="TreeGrafter"/>
</dbReference>
<dbReference type="Gene3D" id="3.40.190.10">
    <property type="entry name" value="Periplasmic binding protein-like II"/>
    <property type="match status" value="2"/>
</dbReference>
<gene>
    <name evidence="6" type="ORF">H9830_08975</name>
</gene>
<reference evidence="6" key="1">
    <citation type="journal article" date="2021" name="PeerJ">
        <title>Extensive microbial diversity within the chicken gut microbiome revealed by metagenomics and culture.</title>
        <authorList>
            <person name="Gilroy R."/>
            <person name="Ravi A."/>
            <person name="Getino M."/>
            <person name="Pursley I."/>
            <person name="Horton D.L."/>
            <person name="Alikhan N.F."/>
            <person name="Baker D."/>
            <person name="Gharbi K."/>
            <person name="Hall N."/>
            <person name="Watson M."/>
            <person name="Adriaenssens E.M."/>
            <person name="Foster-Nyarko E."/>
            <person name="Jarju S."/>
            <person name="Secka A."/>
            <person name="Antonio M."/>
            <person name="Oren A."/>
            <person name="Chaudhuri R.R."/>
            <person name="La Ragione R."/>
            <person name="Hildebrand F."/>
            <person name="Pallen M.J."/>
        </authorList>
    </citation>
    <scope>NUCLEOTIDE SEQUENCE</scope>
    <source>
        <strain evidence="6">ChiGjej1B1-98</strain>
    </source>
</reference>
<evidence type="ECO:0000256" key="4">
    <source>
        <dbReference type="ARBA" id="ARBA00023163"/>
    </source>
</evidence>